<evidence type="ECO:0000313" key="11">
    <source>
        <dbReference type="Ensembl" id="ENSMLEP00000028265.1"/>
    </source>
</evidence>
<evidence type="ECO:0000256" key="8">
    <source>
        <dbReference type="PIRSR" id="PIRSR022950-1"/>
    </source>
</evidence>
<dbReference type="Pfam" id="PF12697">
    <property type="entry name" value="Abhydrolase_6"/>
    <property type="match status" value="1"/>
</dbReference>
<proteinExistence type="inferred from homology"/>
<evidence type="ECO:0000256" key="7">
    <source>
        <dbReference type="PIRNR" id="PIRNR022950"/>
    </source>
</evidence>
<feature type="active site" evidence="8">
    <location>
        <position position="338"/>
    </location>
</feature>
<dbReference type="PANTHER" id="PTHR14189:SF0">
    <property type="entry name" value="PROTEIN PHOSPHATASE METHYLESTERASE 1"/>
    <property type="match status" value="1"/>
</dbReference>
<feature type="active site" evidence="8">
    <location>
        <position position="170"/>
    </location>
</feature>
<dbReference type="GO" id="GO:0051723">
    <property type="term" value="F:protein methylesterase activity"/>
    <property type="evidence" value="ECO:0007669"/>
    <property type="project" value="UniProtKB-EC"/>
</dbReference>
<comment type="function">
    <text evidence="5">Demethylates proteins that have been reversibly carboxymethylated. Demethylates PPP2CB (in vitro) and PPP2CA. Binding to PPP2CA displaces the manganese ion and inactivates the enzyme.</text>
</comment>
<feature type="domain" description="AB hydrolase-1" evidence="10">
    <location>
        <begin position="76"/>
        <end position="351"/>
    </location>
</feature>
<dbReference type="GeneTree" id="ENSGT00390000004396"/>
<evidence type="ECO:0000256" key="1">
    <source>
        <dbReference type="ARBA" id="ARBA00008645"/>
    </source>
</evidence>
<keyword evidence="3 7" id="KW-0719">Serine esterase</keyword>
<dbReference type="PANTHER" id="PTHR14189">
    <property type="entry name" value="PROTEIN PHOSPHATASE METHYLESTERASE-1 RELATED"/>
    <property type="match status" value="1"/>
</dbReference>
<evidence type="ECO:0000256" key="5">
    <source>
        <dbReference type="ARBA" id="ARBA00024698"/>
    </source>
</evidence>
<dbReference type="PIRSF" id="PIRSF022950">
    <property type="entry name" value="PPase_methylesterase_euk"/>
    <property type="match status" value="1"/>
</dbReference>
<comment type="catalytic activity">
    <reaction evidence="6">
        <text>[phosphatase 2A protein]-C-terminal L-leucine methyl ester + H2O = [phosphatase 2A protein]-C-terminal L-leucine + methanol + H(+)</text>
        <dbReference type="Rhea" id="RHEA:48548"/>
        <dbReference type="Rhea" id="RHEA-COMP:12134"/>
        <dbReference type="Rhea" id="RHEA-COMP:12135"/>
        <dbReference type="ChEBI" id="CHEBI:15377"/>
        <dbReference type="ChEBI" id="CHEBI:15378"/>
        <dbReference type="ChEBI" id="CHEBI:17790"/>
        <dbReference type="ChEBI" id="CHEBI:90516"/>
        <dbReference type="ChEBI" id="CHEBI:90517"/>
        <dbReference type="EC" id="3.1.1.89"/>
    </reaction>
</comment>
<feature type="region of interest" description="Disordered" evidence="9">
    <location>
        <begin position="243"/>
        <end position="269"/>
    </location>
</feature>
<reference evidence="11" key="2">
    <citation type="submission" date="2025-09" db="UniProtKB">
        <authorList>
            <consortium name="Ensembl"/>
        </authorList>
    </citation>
    <scope>IDENTIFICATION</scope>
</reference>
<dbReference type="InterPro" id="IPR029058">
    <property type="entry name" value="AB_hydrolase_fold"/>
</dbReference>
<dbReference type="Proteomes" id="UP000233140">
    <property type="component" value="Unassembled WGS sequence"/>
</dbReference>
<dbReference type="Ensembl" id="ENSMLET00000051816.1">
    <property type="protein sequence ID" value="ENSMLEP00000028265.1"/>
    <property type="gene ID" value="ENSMLEG00000038271.1"/>
</dbReference>
<gene>
    <name evidence="11" type="primary">PPME1</name>
</gene>
<keyword evidence="12" id="KW-1185">Reference proteome</keyword>
<name>A0A2K5ZKG7_MANLE</name>
<dbReference type="InterPro" id="IPR016812">
    <property type="entry name" value="PPase_methylesterase_euk"/>
</dbReference>
<dbReference type="SUPFAM" id="SSF53474">
    <property type="entry name" value="alpha/beta-Hydrolases"/>
    <property type="match status" value="1"/>
</dbReference>
<feature type="region of interest" description="Disordered" evidence="9">
    <location>
        <begin position="1"/>
        <end position="40"/>
    </location>
</feature>
<evidence type="ECO:0000259" key="10">
    <source>
        <dbReference type="Pfam" id="PF12697"/>
    </source>
</evidence>
<dbReference type="AlphaFoldDB" id="A0A2K5ZKG7"/>
<reference evidence="11" key="1">
    <citation type="submission" date="2025-08" db="UniProtKB">
        <authorList>
            <consortium name="Ensembl"/>
        </authorList>
    </citation>
    <scope>IDENTIFICATION</scope>
</reference>
<evidence type="ECO:0000256" key="6">
    <source>
        <dbReference type="ARBA" id="ARBA00049203"/>
    </source>
</evidence>
<evidence type="ECO:0000313" key="12">
    <source>
        <dbReference type="Proteomes" id="UP000233140"/>
    </source>
</evidence>
<dbReference type="InterPro" id="IPR000073">
    <property type="entry name" value="AB_hydrolase_1"/>
</dbReference>
<accession>A0A2K5ZKG7</accession>
<dbReference type="Gene3D" id="3.40.50.1820">
    <property type="entry name" value="alpha/beta hydrolase"/>
    <property type="match status" value="1"/>
</dbReference>
<sequence>MSALEKSMHLGRLPSRPPLPGSGGSQSGAKMRMGPGRKRDFSPVSWSQYFESMEDVEVENETGKDISFSGSEGPVLLLLHGGGHSALSWAVFTVSRLLIVQVNVSETKVKNPEDLSAETMAKDVGNVVEAMYGDLPPPIMLIGHSMGGAIAVHTASSNLVPSLLGLCMIDVVEGTAMDALNSMQNFLRGRPKTFKSLENAIEWSVKSGQIRNLESARVSMVGQVKQCEGITSPEGSKSIVEGIIEEEEEDEEGSESISKRKKEDDMETKKDHPYTWRIELAKTEKYWDGWFRGLSNLFLSCPIPKLLLLAGVDRLDKDLTIGQMQGKFQMQVLPQCGHAVHEDAPDKVAEAVATFLIRHRFAEPIGGFQCVFPGC</sequence>
<feature type="active site" evidence="8">
    <location>
        <position position="145"/>
    </location>
</feature>
<organism evidence="11 12">
    <name type="scientific">Mandrillus leucophaeus</name>
    <name type="common">Drill</name>
    <name type="synonym">Papio leucophaeus</name>
    <dbReference type="NCBI Taxonomy" id="9568"/>
    <lineage>
        <taxon>Eukaryota</taxon>
        <taxon>Metazoa</taxon>
        <taxon>Chordata</taxon>
        <taxon>Craniata</taxon>
        <taxon>Vertebrata</taxon>
        <taxon>Euteleostomi</taxon>
        <taxon>Mammalia</taxon>
        <taxon>Eutheria</taxon>
        <taxon>Euarchontoglires</taxon>
        <taxon>Primates</taxon>
        <taxon>Haplorrhini</taxon>
        <taxon>Catarrhini</taxon>
        <taxon>Cercopithecidae</taxon>
        <taxon>Cercopithecinae</taxon>
        <taxon>Mandrillus</taxon>
    </lineage>
</organism>
<feature type="compositionally biased region" description="Acidic residues" evidence="9">
    <location>
        <begin position="243"/>
        <end position="254"/>
    </location>
</feature>
<comment type="subunit">
    <text evidence="2">Binds PPP2CA and PPP2CB.</text>
</comment>
<evidence type="ECO:0000256" key="2">
    <source>
        <dbReference type="ARBA" id="ARBA00011604"/>
    </source>
</evidence>
<evidence type="ECO:0000256" key="4">
    <source>
        <dbReference type="ARBA" id="ARBA00022801"/>
    </source>
</evidence>
<protein>
    <recommendedName>
        <fullName evidence="7">Protein phosphatase methylesterase 1</fullName>
        <shortName evidence="7">PME-1</shortName>
        <ecNumber evidence="7">3.1.1.-</ecNumber>
    </recommendedName>
</protein>
<evidence type="ECO:0000256" key="9">
    <source>
        <dbReference type="SAM" id="MobiDB-lite"/>
    </source>
</evidence>
<dbReference type="EC" id="3.1.1.-" evidence="7"/>
<comment type="similarity">
    <text evidence="1 7">Belongs to the AB hydrolase superfamily.</text>
</comment>
<keyword evidence="4 7" id="KW-0378">Hydrolase</keyword>
<feature type="compositionally biased region" description="Basic and acidic residues" evidence="9">
    <location>
        <begin position="257"/>
        <end position="269"/>
    </location>
</feature>
<evidence type="ECO:0000256" key="3">
    <source>
        <dbReference type="ARBA" id="ARBA00022487"/>
    </source>
</evidence>